<dbReference type="PANTHER" id="PTHR33353">
    <property type="entry name" value="PUTATIVE (AFU_ORTHOLOGUE AFUA_1G12560)-RELATED"/>
    <property type="match status" value="1"/>
</dbReference>
<reference evidence="18 19" key="1">
    <citation type="journal article" date="2018" name="Biotechnol. Biofuels">
        <title>Integrative visual omics of the white-rot fungus Polyporus brumalis exposes the biotechnological potential of its oxidative enzymes for delignifying raw plant biomass.</title>
        <authorList>
            <person name="Miyauchi S."/>
            <person name="Rancon A."/>
            <person name="Drula E."/>
            <person name="Hage H."/>
            <person name="Chaduli D."/>
            <person name="Favel A."/>
            <person name="Grisel S."/>
            <person name="Henrissat B."/>
            <person name="Herpoel-Gimbert I."/>
            <person name="Ruiz-Duenas F.J."/>
            <person name="Chevret D."/>
            <person name="Hainaut M."/>
            <person name="Lin J."/>
            <person name="Wang M."/>
            <person name="Pangilinan J."/>
            <person name="Lipzen A."/>
            <person name="Lesage-Meessen L."/>
            <person name="Navarro D."/>
            <person name="Riley R."/>
            <person name="Grigoriev I.V."/>
            <person name="Zhou S."/>
            <person name="Raouche S."/>
            <person name="Rosso M.N."/>
        </authorList>
    </citation>
    <scope>NUCLEOTIDE SEQUENCE [LARGE SCALE GENOMIC DNA]</scope>
    <source>
        <strain evidence="18 19">BRFM 1820</strain>
    </source>
</reference>
<feature type="signal peptide" evidence="16">
    <location>
        <begin position="1"/>
        <end position="17"/>
    </location>
</feature>
<keyword evidence="4" id="KW-0479">Metal-binding</keyword>
<keyword evidence="8" id="KW-0186">Copper</keyword>
<dbReference type="Gene3D" id="2.70.50.70">
    <property type="match status" value="1"/>
</dbReference>
<evidence type="ECO:0000256" key="7">
    <source>
        <dbReference type="ARBA" id="ARBA00023002"/>
    </source>
</evidence>
<dbReference type="STRING" id="139420.A0A371CZL8"/>
<dbReference type="PANTHER" id="PTHR33353:SF10">
    <property type="entry name" value="ENDO-BETA-1,4-GLUCANASE D"/>
    <property type="match status" value="1"/>
</dbReference>
<dbReference type="OrthoDB" id="4849160at2759"/>
<feature type="chain" id="PRO_5016902559" description="lytic cellulose monooxygenase (C4-dehydrogenating)" evidence="16">
    <location>
        <begin position="18"/>
        <end position="275"/>
    </location>
</feature>
<comment type="similarity">
    <text evidence="13">Belongs to the polysaccharide monooxygenase AA9 family.</text>
</comment>
<evidence type="ECO:0000256" key="12">
    <source>
        <dbReference type="ARBA" id="ARBA00023326"/>
    </source>
</evidence>
<evidence type="ECO:0000256" key="2">
    <source>
        <dbReference type="ARBA" id="ARBA00004613"/>
    </source>
</evidence>
<dbReference type="GO" id="GO:0030245">
    <property type="term" value="P:cellulose catabolic process"/>
    <property type="evidence" value="ECO:0007669"/>
    <property type="project" value="UniProtKB-KW"/>
</dbReference>
<evidence type="ECO:0000256" key="10">
    <source>
        <dbReference type="ARBA" id="ARBA00023157"/>
    </source>
</evidence>
<evidence type="ECO:0000256" key="3">
    <source>
        <dbReference type="ARBA" id="ARBA00022525"/>
    </source>
</evidence>
<dbReference type="Proteomes" id="UP000256964">
    <property type="component" value="Unassembled WGS sequence"/>
</dbReference>
<gene>
    <name evidence="18" type="ORF">OH76DRAFT_1486043</name>
</gene>
<keyword evidence="12" id="KW-0624">Polysaccharide degradation</keyword>
<dbReference type="GO" id="GO:0005576">
    <property type="term" value="C:extracellular region"/>
    <property type="evidence" value="ECO:0007669"/>
    <property type="project" value="UniProtKB-SubCell"/>
</dbReference>
<keyword evidence="11" id="KW-0119">Carbohydrate metabolism</keyword>
<evidence type="ECO:0000313" key="19">
    <source>
        <dbReference type="Proteomes" id="UP000256964"/>
    </source>
</evidence>
<evidence type="ECO:0000256" key="16">
    <source>
        <dbReference type="SAM" id="SignalP"/>
    </source>
</evidence>
<dbReference type="GO" id="GO:0046872">
    <property type="term" value="F:metal ion binding"/>
    <property type="evidence" value="ECO:0007669"/>
    <property type="project" value="UniProtKB-KW"/>
</dbReference>
<feature type="domain" description="Auxiliary Activity family 9 catalytic" evidence="17">
    <location>
        <begin position="18"/>
        <end position="222"/>
    </location>
</feature>
<protein>
    <recommendedName>
        <fullName evidence="15">lytic cellulose monooxygenase (C4-dehydrogenating)</fullName>
        <ecNumber evidence="15">1.14.99.56</ecNumber>
    </recommendedName>
</protein>
<evidence type="ECO:0000256" key="9">
    <source>
        <dbReference type="ARBA" id="ARBA00023033"/>
    </source>
</evidence>
<keyword evidence="10" id="KW-1015">Disulfide bond</keyword>
<dbReference type="GO" id="GO:0016787">
    <property type="term" value="F:hydrolase activity"/>
    <property type="evidence" value="ECO:0007669"/>
    <property type="project" value="UniProtKB-KW"/>
</dbReference>
<dbReference type="CDD" id="cd21175">
    <property type="entry name" value="LPMO_AA9"/>
    <property type="match status" value="1"/>
</dbReference>
<dbReference type="InterPro" id="IPR049892">
    <property type="entry name" value="AA9"/>
</dbReference>
<organism evidence="18 19">
    <name type="scientific">Lentinus brumalis</name>
    <dbReference type="NCBI Taxonomy" id="2498619"/>
    <lineage>
        <taxon>Eukaryota</taxon>
        <taxon>Fungi</taxon>
        <taxon>Dikarya</taxon>
        <taxon>Basidiomycota</taxon>
        <taxon>Agaricomycotina</taxon>
        <taxon>Agaricomycetes</taxon>
        <taxon>Polyporales</taxon>
        <taxon>Polyporaceae</taxon>
        <taxon>Lentinus</taxon>
    </lineage>
</organism>
<name>A0A371CZL8_9APHY</name>
<evidence type="ECO:0000256" key="1">
    <source>
        <dbReference type="ARBA" id="ARBA00001973"/>
    </source>
</evidence>
<evidence type="ECO:0000256" key="11">
    <source>
        <dbReference type="ARBA" id="ARBA00023277"/>
    </source>
</evidence>
<dbReference type="EMBL" id="KZ857434">
    <property type="protein sequence ID" value="RDX45723.1"/>
    <property type="molecule type" value="Genomic_DNA"/>
</dbReference>
<dbReference type="GO" id="GO:0004497">
    <property type="term" value="F:monooxygenase activity"/>
    <property type="evidence" value="ECO:0007669"/>
    <property type="project" value="UniProtKB-KW"/>
</dbReference>
<evidence type="ECO:0000313" key="18">
    <source>
        <dbReference type="EMBL" id="RDX45723.1"/>
    </source>
</evidence>
<sequence length="275" mass="28602">MNAVVFALLAITPLVAGHGYLASINVDGTTYKGNTPSSSSISSVIRTIDDIGPVKGTDNKYLACGQNAQKAAEVASAKPGSTVSFKWVNNNGGNWIHEVGPLLTYMASCGSAGCKSFDHSQAEWFKIEEDGLRSDGTWAMQDLYEGKSATVTLPSNIKAGEYLIRHELIALHTAATVGGAEFYPACAQLSVGGSGSGTPDQTVSFPGAYGDHDAGILIDAYDMTGGYKFPGPAVSNLAGKTAAGLAVVANSTAEGEECDPDVMPRRLSRVMRSLA</sequence>
<evidence type="ECO:0000256" key="14">
    <source>
        <dbReference type="ARBA" id="ARBA00045077"/>
    </source>
</evidence>
<proteinExistence type="inferred from homology"/>
<accession>A0A371CZL8</accession>
<dbReference type="InterPro" id="IPR005103">
    <property type="entry name" value="AA9_LPMO"/>
</dbReference>
<keyword evidence="18" id="KW-0378">Hydrolase</keyword>
<comment type="cofactor">
    <cofactor evidence="1">
        <name>Cu(2+)</name>
        <dbReference type="ChEBI" id="CHEBI:29036"/>
    </cofactor>
</comment>
<dbReference type="EC" id="1.14.99.56" evidence="15"/>
<dbReference type="AlphaFoldDB" id="A0A371CZL8"/>
<keyword evidence="3" id="KW-0964">Secreted</keyword>
<evidence type="ECO:0000259" key="17">
    <source>
        <dbReference type="Pfam" id="PF03443"/>
    </source>
</evidence>
<dbReference type="Pfam" id="PF03443">
    <property type="entry name" value="AA9"/>
    <property type="match status" value="1"/>
</dbReference>
<keyword evidence="19" id="KW-1185">Reference proteome</keyword>
<keyword evidence="7" id="KW-0560">Oxidoreductase</keyword>
<keyword evidence="6" id="KW-0136">Cellulose degradation</keyword>
<evidence type="ECO:0000256" key="4">
    <source>
        <dbReference type="ARBA" id="ARBA00022723"/>
    </source>
</evidence>
<evidence type="ECO:0000256" key="6">
    <source>
        <dbReference type="ARBA" id="ARBA00023001"/>
    </source>
</evidence>
<evidence type="ECO:0000256" key="13">
    <source>
        <dbReference type="ARBA" id="ARBA00044502"/>
    </source>
</evidence>
<keyword evidence="5 16" id="KW-0732">Signal</keyword>
<evidence type="ECO:0000256" key="5">
    <source>
        <dbReference type="ARBA" id="ARBA00022729"/>
    </source>
</evidence>
<evidence type="ECO:0000256" key="8">
    <source>
        <dbReference type="ARBA" id="ARBA00023008"/>
    </source>
</evidence>
<comment type="catalytic activity">
    <reaction evidence="14">
        <text>[(1-&gt;4)-beta-D-glucosyl]n+m + reduced acceptor + O2 = 4-dehydro-beta-D-glucosyl-[(1-&gt;4)-beta-D-glucosyl]n-1 + [(1-&gt;4)-beta-D-glucosyl]m + acceptor + H2O.</text>
        <dbReference type="EC" id="1.14.99.56"/>
    </reaction>
</comment>
<evidence type="ECO:0000256" key="15">
    <source>
        <dbReference type="ARBA" id="ARBA00047174"/>
    </source>
</evidence>
<comment type="subcellular location">
    <subcellularLocation>
        <location evidence="2">Secreted</location>
    </subcellularLocation>
</comment>
<keyword evidence="9" id="KW-0503">Monooxygenase</keyword>